<dbReference type="PANTHER" id="PTHR11358">
    <property type="entry name" value="ARGINASE/AGMATINASE"/>
    <property type="match status" value="1"/>
</dbReference>
<dbReference type="PROSITE" id="PS51409">
    <property type="entry name" value="ARGINASE_2"/>
    <property type="match status" value="1"/>
</dbReference>
<accession>A0A6J6P5L0</accession>
<evidence type="ECO:0000256" key="1">
    <source>
        <dbReference type="ARBA" id="ARBA00022723"/>
    </source>
</evidence>
<dbReference type="GO" id="GO:0008783">
    <property type="term" value="F:agmatinase activity"/>
    <property type="evidence" value="ECO:0007669"/>
    <property type="project" value="TreeGrafter"/>
</dbReference>
<dbReference type="AlphaFoldDB" id="A0A6J6P5L0"/>
<dbReference type="InterPro" id="IPR006035">
    <property type="entry name" value="Ureohydrolase"/>
</dbReference>
<sequence length="294" mass="30880">MSEDALWPRAATWLQSNSSNADISVFGVPAHKTSISKTGAHKTPAAIRKALLRYSTYNATRRLDIATLKVSDLGDVKSPDSIEGEQRTSAMASVAAKSRLAVALGGDNSITFAVARGVFGTDLSNAGLITLDAHHDLRDGISNGSPVRRLIEAGLNPKRIVQIGIADFSNSPAYAQRAQELGIRVIARSELRRRSVEDIWAEAISIAGAGSAGVHVDFDVDVCDRAAVPGCPAAAPGGISADELRQFAYLAGWSKLVKSIDITEVDVTADAPDGRTVRLAALVLLEAAAGLASR</sequence>
<dbReference type="InterPro" id="IPR023696">
    <property type="entry name" value="Ureohydrolase_dom_sf"/>
</dbReference>
<dbReference type="Gene3D" id="3.40.800.10">
    <property type="entry name" value="Ureohydrolase domain"/>
    <property type="match status" value="1"/>
</dbReference>
<name>A0A6J6P5L0_9ZZZZ</name>
<gene>
    <name evidence="4" type="ORF">UFOPK2370_01152</name>
</gene>
<dbReference type="GO" id="GO:0033389">
    <property type="term" value="P:putrescine biosynthetic process from arginine, via agmatine"/>
    <property type="evidence" value="ECO:0007669"/>
    <property type="project" value="TreeGrafter"/>
</dbReference>
<protein>
    <submittedName>
        <fullName evidence="4">Unannotated protein</fullName>
    </submittedName>
</protein>
<dbReference type="EMBL" id="CAEZXK010000047">
    <property type="protein sequence ID" value="CAB4694179.1"/>
    <property type="molecule type" value="Genomic_DNA"/>
</dbReference>
<evidence type="ECO:0000256" key="3">
    <source>
        <dbReference type="ARBA" id="ARBA00023211"/>
    </source>
</evidence>
<keyword evidence="1" id="KW-0479">Metal-binding</keyword>
<proteinExistence type="predicted"/>
<dbReference type="PIRSF" id="PIRSF036979">
    <property type="entry name" value="Arginase"/>
    <property type="match status" value="1"/>
</dbReference>
<dbReference type="PANTHER" id="PTHR11358:SF35">
    <property type="entry name" value="FORMIMIDOYLGLUTAMASE"/>
    <property type="match status" value="1"/>
</dbReference>
<organism evidence="4">
    <name type="scientific">freshwater metagenome</name>
    <dbReference type="NCBI Taxonomy" id="449393"/>
    <lineage>
        <taxon>unclassified sequences</taxon>
        <taxon>metagenomes</taxon>
        <taxon>ecological metagenomes</taxon>
    </lineage>
</organism>
<evidence type="ECO:0000313" key="4">
    <source>
        <dbReference type="EMBL" id="CAB4694179.1"/>
    </source>
</evidence>
<reference evidence="4" key="1">
    <citation type="submission" date="2020-05" db="EMBL/GenBank/DDBJ databases">
        <authorList>
            <person name="Chiriac C."/>
            <person name="Salcher M."/>
            <person name="Ghai R."/>
            <person name="Kavagutti S V."/>
        </authorList>
    </citation>
    <scope>NUCLEOTIDE SEQUENCE</scope>
</reference>
<keyword evidence="2" id="KW-0378">Hydrolase</keyword>
<dbReference type="CDD" id="cd09990">
    <property type="entry name" value="Agmatinase-like"/>
    <property type="match status" value="1"/>
</dbReference>
<keyword evidence="3" id="KW-0464">Manganese</keyword>
<dbReference type="SUPFAM" id="SSF52768">
    <property type="entry name" value="Arginase/deacetylase"/>
    <property type="match status" value="1"/>
</dbReference>
<evidence type="ECO:0000256" key="2">
    <source>
        <dbReference type="ARBA" id="ARBA00022801"/>
    </source>
</evidence>
<dbReference type="GO" id="GO:0046872">
    <property type="term" value="F:metal ion binding"/>
    <property type="evidence" value="ECO:0007669"/>
    <property type="project" value="UniProtKB-KW"/>
</dbReference>
<dbReference type="Pfam" id="PF00491">
    <property type="entry name" value="Arginase"/>
    <property type="match status" value="1"/>
</dbReference>